<dbReference type="SMART" id="SM00054">
    <property type="entry name" value="EFh"/>
    <property type="match status" value="2"/>
</dbReference>
<dbReference type="SUPFAM" id="SSF47473">
    <property type="entry name" value="EF-hand"/>
    <property type="match status" value="1"/>
</dbReference>
<evidence type="ECO:0000313" key="2">
    <source>
        <dbReference type="WBParaSite" id="maker-uti_cns_0002303-snap-gene-0.3-mRNA-1"/>
    </source>
</evidence>
<name>A0A1I8GLR7_9PLAT</name>
<dbReference type="WBParaSite" id="maker-uti_cns_0002303-snap-gene-0.3-mRNA-1">
    <property type="protein sequence ID" value="maker-uti_cns_0002303-snap-gene-0.3-mRNA-1"/>
    <property type="gene ID" value="maker-uti_cns_0002303-snap-gene-0.3"/>
</dbReference>
<dbReference type="PANTHER" id="PTHR23055">
    <property type="entry name" value="CALCIUM BINDING PROTEINS"/>
    <property type="match status" value="1"/>
</dbReference>
<organism evidence="1 2">
    <name type="scientific">Macrostomum lignano</name>
    <dbReference type="NCBI Taxonomy" id="282301"/>
    <lineage>
        <taxon>Eukaryota</taxon>
        <taxon>Metazoa</taxon>
        <taxon>Spiralia</taxon>
        <taxon>Lophotrochozoa</taxon>
        <taxon>Platyhelminthes</taxon>
        <taxon>Rhabditophora</taxon>
        <taxon>Macrostomorpha</taxon>
        <taxon>Macrostomida</taxon>
        <taxon>Macrostomidae</taxon>
        <taxon>Macrostomum</taxon>
    </lineage>
</organism>
<dbReference type="Proteomes" id="UP000095280">
    <property type="component" value="Unplaced"/>
</dbReference>
<dbReference type="InterPro" id="IPR018247">
    <property type="entry name" value="EF_Hand_1_Ca_BS"/>
</dbReference>
<dbReference type="InterPro" id="IPR028846">
    <property type="entry name" value="Recoverin"/>
</dbReference>
<dbReference type="InterPro" id="IPR002048">
    <property type="entry name" value="EF_hand_dom"/>
</dbReference>
<dbReference type="PRINTS" id="PR00450">
    <property type="entry name" value="RECOVERIN"/>
</dbReference>
<dbReference type="CDD" id="cd00051">
    <property type="entry name" value="EFh"/>
    <property type="match status" value="2"/>
</dbReference>
<keyword evidence="1" id="KW-1185">Reference proteome</keyword>
<dbReference type="Pfam" id="PF13499">
    <property type="entry name" value="EF-hand_7"/>
    <property type="match status" value="1"/>
</dbReference>
<dbReference type="Gene3D" id="1.10.238.10">
    <property type="entry name" value="EF-hand"/>
    <property type="match status" value="1"/>
</dbReference>
<proteinExistence type="predicted"/>
<dbReference type="AlphaFoldDB" id="A0A1I8GLR7"/>
<sequence length="257" mass="29095">MLTQRRQQRSGAISIHTESRLQRLLRRFTSAPSQLLTEVRRRSHATDDTTVTAATAGVTDASPEMLLLSGRRPRVVSLACLLAKTGFDRQELRLIYRRFKSLCPFGVMQEESLHHILAQIFPLGNAHSFAHYVFCCFDRSRCGCVTFEQFALCLDILLKGSHEQRLRWIFNMYDINKDGEISRRELAEVVASICDLQGPRVRPPAGPAAVQAQADAAFRRLDADGDGLISWEDFRASCLRQPELLRGLDCLRAHRLT</sequence>
<dbReference type="STRING" id="282301.A0A1I8GLR7"/>
<protein>
    <submittedName>
        <fullName evidence="2">EF-hand domain-containing protein</fullName>
    </submittedName>
</protein>
<dbReference type="PROSITE" id="PS00018">
    <property type="entry name" value="EF_HAND_1"/>
    <property type="match status" value="2"/>
</dbReference>
<dbReference type="GO" id="GO:0005509">
    <property type="term" value="F:calcium ion binding"/>
    <property type="evidence" value="ECO:0007669"/>
    <property type="project" value="InterPro"/>
</dbReference>
<dbReference type="InterPro" id="IPR011992">
    <property type="entry name" value="EF-hand-dom_pair"/>
</dbReference>
<dbReference type="OrthoDB" id="191686at2759"/>
<accession>A0A1I8GLR7</accession>
<dbReference type="PANTHER" id="PTHR23055:SF167">
    <property type="entry name" value="EF-HAND DOMAIN-CONTAINING PROTEIN"/>
    <property type="match status" value="1"/>
</dbReference>
<dbReference type="PROSITE" id="PS50222">
    <property type="entry name" value="EF_HAND_2"/>
    <property type="match status" value="2"/>
</dbReference>
<evidence type="ECO:0000313" key="1">
    <source>
        <dbReference type="Proteomes" id="UP000095280"/>
    </source>
</evidence>
<reference evidence="2" key="1">
    <citation type="submission" date="2016-11" db="UniProtKB">
        <authorList>
            <consortium name="WormBaseParasite"/>
        </authorList>
    </citation>
    <scope>IDENTIFICATION</scope>
</reference>